<keyword evidence="2" id="KW-1185">Reference proteome</keyword>
<organism evidence="1 2">
    <name type="scientific">Scopulibacillus cellulosilyticus</name>
    <dbReference type="NCBI Taxonomy" id="2665665"/>
    <lineage>
        <taxon>Bacteria</taxon>
        <taxon>Bacillati</taxon>
        <taxon>Bacillota</taxon>
        <taxon>Bacilli</taxon>
        <taxon>Bacillales</taxon>
        <taxon>Sporolactobacillaceae</taxon>
        <taxon>Scopulibacillus</taxon>
    </lineage>
</organism>
<evidence type="ECO:0000313" key="2">
    <source>
        <dbReference type="Proteomes" id="UP001596505"/>
    </source>
</evidence>
<reference evidence="2" key="1">
    <citation type="journal article" date="2019" name="Int. J. Syst. Evol. Microbiol.">
        <title>The Global Catalogue of Microorganisms (GCM) 10K type strain sequencing project: providing services to taxonomists for standard genome sequencing and annotation.</title>
        <authorList>
            <consortium name="The Broad Institute Genomics Platform"/>
            <consortium name="The Broad Institute Genome Sequencing Center for Infectious Disease"/>
            <person name="Wu L."/>
            <person name="Ma J."/>
        </authorList>
    </citation>
    <scope>NUCLEOTIDE SEQUENCE [LARGE SCALE GENOMIC DNA]</scope>
    <source>
        <strain evidence="2">CGMCC 1.16305</strain>
    </source>
</reference>
<name>A0ABW2PWN3_9BACL</name>
<dbReference type="EMBL" id="JBHTCO010000002">
    <property type="protein sequence ID" value="MFC7391808.1"/>
    <property type="molecule type" value="Genomic_DNA"/>
</dbReference>
<gene>
    <name evidence="1" type="ORF">ACFQRG_02215</name>
</gene>
<dbReference type="Proteomes" id="UP001596505">
    <property type="component" value="Unassembled WGS sequence"/>
</dbReference>
<sequence length="93" mass="10740">MRELERLQILTEIVREFKTAILMDKEPDKIGRMVLEVIQAAGDTLLGDQVLNAYMRLGDHELAVSYLDNATKYLHEKIDDVQQKIDNVQQNLN</sequence>
<dbReference type="RefSeq" id="WP_380963163.1">
    <property type="nucleotide sequence ID" value="NZ_JBHTCO010000002.1"/>
</dbReference>
<proteinExistence type="predicted"/>
<accession>A0ABW2PWN3</accession>
<comment type="caution">
    <text evidence="1">The sequence shown here is derived from an EMBL/GenBank/DDBJ whole genome shotgun (WGS) entry which is preliminary data.</text>
</comment>
<protein>
    <submittedName>
        <fullName evidence="1">Uncharacterized protein</fullName>
    </submittedName>
</protein>
<evidence type="ECO:0000313" key="1">
    <source>
        <dbReference type="EMBL" id="MFC7391808.1"/>
    </source>
</evidence>